<dbReference type="EC" id="3.6.4.13" evidence="1"/>
<evidence type="ECO:0000259" key="10">
    <source>
        <dbReference type="PROSITE" id="PS51195"/>
    </source>
</evidence>
<feature type="compositionally biased region" description="Gly residues" evidence="7">
    <location>
        <begin position="1"/>
        <end position="16"/>
    </location>
</feature>
<keyword evidence="3" id="KW-0378">Hydrolase</keyword>
<dbReference type="InterPro" id="IPR014014">
    <property type="entry name" value="RNA_helicase_DEAD_Q_motif"/>
</dbReference>
<dbReference type="CDD" id="cd18787">
    <property type="entry name" value="SF2_C_DEAD"/>
    <property type="match status" value="1"/>
</dbReference>
<dbReference type="GO" id="GO:0043186">
    <property type="term" value="C:P granule"/>
    <property type="evidence" value="ECO:0007669"/>
    <property type="project" value="UniProtKB-ARBA"/>
</dbReference>
<evidence type="ECO:0000256" key="2">
    <source>
        <dbReference type="ARBA" id="ARBA00022741"/>
    </source>
</evidence>
<dbReference type="Pfam" id="PF00270">
    <property type="entry name" value="DEAD"/>
    <property type="match status" value="1"/>
</dbReference>
<accession>A0ABD2L7X2</accession>
<keyword evidence="5" id="KW-0067">ATP-binding</keyword>
<dbReference type="PROSITE" id="PS00039">
    <property type="entry name" value="DEAD_ATP_HELICASE"/>
    <property type="match status" value="1"/>
</dbReference>
<feature type="short sequence motif" description="Q motif" evidence="6">
    <location>
        <begin position="364"/>
        <end position="392"/>
    </location>
</feature>
<evidence type="ECO:0000256" key="1">
    <source>
        <dbReference type="ARBA" id="ARBA00012552"/>
    </source>
</evidence>
<dbReference type="GO" id="GO:0003724">
    <property type="term" value="F:RNA helicase activity"/>
    <property type="evidence" value="ECO:0007669"/>
    <property type="project" value="UniProtKB-EC"/>
</dbReference>
<feature type="region of interest" description="Disordered" evidence="7">
    <location>
        <begin position="774"/>
        <end position="843"/>
    </location>
</feature>
<feature type="region of interest" description="Disordered" evidence="7">
    <location>
        <begin position="1"/>
        <end position="69"/>
    </location>
</feature>
<reference evidence="11 12" key="1">
    <citation type="submission" date="2024-10" db="EMBL/GenBank/DDBJ databases">
        <authorList>
            <person name="Kim D."/>
        </authorList>
    </citation>
    <scope>NUCLEOTIDE SEQUENCE [LARGE SCALE GENOMIC DNA]</scope>
    <source>
        <strain evidence="11">BH-2024</strain>
    </source>
</reference>
<evidence type="ECO:0000256" key="5">
    <source>
        <dbReference type="ARBA" id="ARBA00022840"/>
    </source>
</evidence>
<dbReference type="EMBL" id="JBICBT010000507">
    <property type="protein sequence ID" value="KAL3111350.1"/>
    <property type="molecule type" value="Genomic_DNA"/>
</dbReference>
<dbReference type="Proteomes" id="UP001620626">
    <property type="component" value="Unassembled WGS sequence"/>
</dbReference>
<dbReference type="InterPro" id="IPR011545">
    <property type="entry name" value="DEAD/DEAH_box_helicase_dom"/>
</dbReference>
<evidence type="ECO:0000256" key="6">
    <source>
        <dbReference type="PROSITE-ProRule" id="PRU00552"/>
    </source>
</evidence>
<dbReference type="SMART" id="SM00487">
    <property type="entry name" value="DEXDc"/>
    <property type="match status" value="1"/>
</dbReference>
<proteinExistence type="predicted"/>
<comment type="caution">
    <text evidence="11">The sequence shown here is derived from an EMBL/GenBank/DDBJ whole genome shotgun (WGS) entry which is preliminary data.</text>
</comment>
<dbReference type="AlphaFoldDB" id="A0ABD2L7X2"/>
<feature type="region of interest" description="Disordered" evidence="7">
    <location>
        <begin position="124"/>
        <end position="320"/>
    </location>
</feature>
<dbReference type="Gene3D" id="3.40.50.300">
    <property type="entry name" value="P-loop containing nucleotide triphosphate hydrolases"/>
    <property type="match status" value="2"/>
</dbReference>
<dbReference type="InterPro" id="IPR027417">
    <property type="entry name" value="P-loop_NTPase"/>
</dbReference>
<evidence type="ECO:0000256" key="3">
    <source>
        <dbReference type="ARBA" id="ARBA00022801"/>
    </source>
</evidence>
<dbReference type="SUPFAM" id="SSF52540">
    <property type="entry name" value="P-loop containing nucleoside triphosphate hydrolases"/>
    <property type="match status" value="1"/>
</dbReference>
<feature type="compositionally biased region" description="Polar residues" evidence="7">
    <location>
        <begin position="775"/>
        <end position="786"/>
    </location>
</feature>
<feature type="compositionally biased region" description="Gly residues" evidence="7">
    <location>
        <begin position="124"/>
        <end position="133"/>
    </location>
</feature>
<dbReference type="GO" id="GO:0005524">
    <property type="term" value="F:ATP binding"/>
    <property type="evidence" value="ECO:0007669"/>
    <property type="project" value="UniProtKB-KW"/>
</dbReference>
<gene>
    <name evidence="11" type="ORF">niasHT_019580</name>
</gene>
<name>A0ABD2L7X2_9BILA</name>
<dbReference type="PANTHER" id="PTHR47958">
    <property type="entry name" value="ATP-DEPENDENT RNA HELICASE DBP3"/>
    <property type="match status" value="1"/>
</dbReference>
<feature type="domain" description="Helicase C-terminal" evidence="9">
    <location>
        <begin position="609"/>
        <end position="767"/>
    </location>
</feature>
<feature type="compositionally biased region" description="Polar residues" evidence="7">
    <location>
        <begin position="53"/>
        <end position="62"/>
    </location>
</feature>
<feature type="compositionally biased region" description="Polar residues" evidence="7">
    <location>
        <begin position="18"/>
        <end position="29"/>
    </location>
</feature>
<dbReference type="InterPro" id="IPR001650">
    <property type="entry name" value="Helicase_C-like"/>
</dbReference>
<feature type="compositionally biased region" description="Polar residues" evidence="7">
    <location>
        <begin position="138"/>
        <end position="165"/>
    </location>
</feature>
<feature type="compositionally biased region" description="Pro residues" evidence="7">
    <location>
        <begin position="801"/>
        <end position="813"/>
    </location>
</feature>
<dbReference type="PROSITE" id="PS51194">
    <property type="entry name" value="HELICASE_CTER"/>
    <property type="match status" value="1"/>
</dbReference>
<dbReference type="GO" id="GO:0016787">
    <property type="term" value="F:hydrolase activity"/>
    <property type="evidence" value="ECO:0007669"/>
    <property type="project" value="UniProtKB-KW"/>
</dbReference>
<sequence length="843" mass="91872">MSSGSRGFGRGRGGRGSAPSQTENGTTHLPNDRHGANSDANPNEGTIIDIDFSDSQPSQQPPIGNVPAKGILRNCNGIDAASDVQKANGTATNEGEHHLPIADQPVPFGGAFVPRVASVAGRGTRGVRGGLGRGAAAQSNNISRPPVNAETSPPKTVTFDSTTVFNGRARGGGGTTSRGSGRGANAVELGPGDRRGFGRGANAVELNTSNDPPSIGTILRGGGRGRGRGMNSEGQNGGLGNARPNAENNERGRGSYGDRRGGGRGSERDGDERFGRGRGGGGRPEFGERPPNHSQRGPSANRGDERFPRDEPGPSRPRHIYKKRPIEYLYEEDCLVSERYVDIRDEDEDLVVSGDNVEKFTAYETWKDFGLEPKLLENINRCKYVVPRKIQSYTFPLIRDGFDVKAHAETSSGKSAAFFLPIIDKIMKLKKEGTFKSRRSCPYALILSPTRELAIQVYEQGRKLCNGCDVSISLAYGETARHENIRNISIDGCDILVGTPGRTCDFFQSKNLMFDLLKVFVLDEADELLDDSFILDMRLLGNMPNWPTTELRQTLFFSATFSKDVLKWADDFMRPNPVLVSKGKITPNKRIKQTFVLAESAVKRHTLVRLLQLEKEQNEQLDSSKKLRSTMVFVNTRKDTEIVCNFLTSRGFSATTINGGRAQPTREKAVWDFKTGEFPIIVTTDVCARGHDIKNLERVINLDLPCADSAEDAYYKYVQRIGRTGRIQQGMSTTFFDPATDMDLAQLLVEGVNRLSQSVPSWLQSAATDGFVKGQGSSLSDQNLLSSAGIPQMPNSVPNFDFPPPPPPPPPPNDLQNGHNGLPKEQSVEQTDDSADDLFDLAN</sequence>
<protein>
    <recommendedName>
        <fullName evidence="1">RNA helicase</fullName>
        <ecNumber evidence="1">3.6.4.13</ecNumber>
    </recommendedName>
</protein>
<keyword evidence="4" id="KW-0347">Helicase</keyword>
<dbReference type="InterPro" id="IPR000629">
    <property type="entry name" value="RNA-helicase_DEAD-box_CS"/>
</dbReference>
<dbReference type="SMART" id="SM00490">
    <property type="entry name" value="HELICc"/>
    <property type="match status" value="1"/>
</dbReference>
<organism evidence="11 12">
    <name type="scientific">Heterodera trifolii</name>
    <dbReference type="NCBI Taxonomy" id="157864"/>
    <lineage>
        <taxon>Eukaryota</taxon>
        <taxon>Metazoa</taxon>
        <taxon>Ecdysozoa</taxon>
        <taxon>Nematoda</taxon>
        <taxon>Chromadorea</taxon>
        <taxon>Rhabditida</taxon>
        <taxon>Tylenchina</taxon>
        <taxon>Tylenchomorpha</taxon>
        <taxon>Tylenchoidea</taxon>
        <taxon>Heteroderidae</taxon>
        <taxon>Heteroderinae</taxon>
        <taxon>Heterodera</taxon>
    </lineage>
</organism>
<feature type="domain" description="Helicase ATP-binding" evidence="8">
    <location>
        <begin position="395"/>
        <end position="579"/>
    </location>
</feature>
<evidence type="ECO:0000256" key="4">
    <source>
        <dbReference type="ARBA" id="ARBA00022806"/>
    </source>
</evidence>
<evidence type="ECO:0000256" key="7">
    <source>
        <dbReference type="SAM" id="MobiDB-lite"/>
    </source>
</evidence>
<evidence type="ECO:0000259" key="8">
    <source>
        <dbReference type="PROSITE" id="PS51192"/>
    </source>
</evidence>
<feature type="domain" description="DEAD-box RNA helicase Q" evidence="10">
    <location>
        <begin position="364"/>
        <end position="392"/>
    </location>
</feature>
<feature type="compositionally biased region" description="Basic and acidic residues" evidence="7">
    <location>
        <begin position="248"/>
        <end position="275"/>
    </location>
</feature>
<dbReference type="Pfam" id="PF00271">
    <property type="entry name" value="Helicase_C"/>
    <property type="match status" value="1"/>
</dbReference>
<dbReference type="PROSITE" id="PS51192">
    <property type="entry name" value="HELICASE_ATP_BIND_1"/>
    <property type="match status" value="1"/>
</dbReference>
<feature type="compositionally biased region" description="Gly residues" evidence="7">
    <location>
        <begin position="169"/>
        <end position="182"/>
    </location>
</feature>
<feature type="compositionally biased region" description="Basic and acidic residues" evidence="7">
    <location>
        <begin position="302"/>
        <end position="313"/>
    </location>
</feature>
<evidence type="ECO:0000313" key="11">
    <source>
        <dbReference type="EMBL" id="KAL3111350.1"/>
    </source>
</evidence>
<keyword evidence="12" id="KW-1185">Reference proteome</keyword>
<dbReference type="PROSITE" id="PS51195">
    <property type="entry name" value="Q_MOTIF"/>
    <property type="match status" value="1"/>
</dbReference>
<dbReference type="InterPro" id="IPR014001">
    <property type="entry name" value="Helicase_ATP-bd"/>
</dbReference>
<evidence type="ECO:0000259" key="9">
    <source>
        <dbReference type="PROSITE" id="PS51194"/>
    </source>
</evidence>
<evidence type="ECO:0000313" key="12">
    <source>
        <dbReference type="Proteomes" id="UP001620626"/>
    </source>
</evidence>
<feature type="compositionally biased region" description="Acidic residues" evidence="7">
    <location>
        <begin position="830"/>
        <end position="843"/>
    </location>
</feature>
<keyword evidence="2" id="KW-0547">Nucleotide-binding</keyword>